<dbReference type="Proteomes" id="UP000034245">
    <property type="component" value="Unassembled WGS sequence"/>
</dbReference>
<evidence type="ECO:0000313" key="2">
    <source>
        <dbReference type="Proteomes" id="UP000034245"/>
    </source>
</evidence>
<evidence type="ECO:0000313" key="1">
    <source>
        <dbReference type="EMBL" id="KKO80636.1"/>
    </source>
</evidence>
<proteinExistence type="predicted"/>
<gene>
    <name evidence="1" type="ORF">WU87_03240</name>
</gene>
<dbReference type="EMBL" id="LAYQ01000008">
    <property type="protein sequence ID" value="KKO80636.1"/>
    <property type="molecule type" value="Genomic_DNA"/>
</dbReference>
<sequence>MDLAFPDPDSFSVDHLIPLSELDEDDPRRTDPQWLAPAHLRCNSSRQNMSLAQWRAEQAAANEIAASTSRDWL</sequence>
<accession>A0ACC4UBP6</accession>
<keyword evidence="2" id="KW-1185">Reference proteome</keyword>
<organism evidence="1 2">
    <name type="scientific">Corynebacterium minutissimum</name>
    <dbReference type="NCBI Taxonomy" id="38301"/>
    <lineage>
        <taxon>Bacteria</taxon>
        <taxon>Bacillati</taxon>
        <taxon>Actinomycetota</taxon>
        <taxon>Actinomycetes</taxon>
        <taxon>Mycobacteriales</taxon>
        <taxon>Corynebacteriaceae</taxon>
        <taxon>Corynebacterium</taxon>
    </lineage>
</organism>
<name>A0ACC4UBP6_9CORY</name>
<comment type="caution">
    <text evidence="1">The sequence shown here is derived from an EMBL/GenBank/DDBJ whole genome shotgun (WGS) entry which is preliminary data.</text>
</comment>
<protein>
    <submittedName>
        <fullName evidence="1">Uncharacterized protein</fullName>
    </submittedName>
</protein>
<reference evidence="1" key="1">
    <citation type="submission" date="2015-04" db="EMBL/GenBank/DDBJ databases">
        <title>Draft Genome Sequences of Three Species of Emerging Human-Pathogenic Corynebacteria.</title>
        <authorList>
            <person name="Pacheco L.G."/>
            <person name="Mattos-Guaraldi A.L."/>
            <person name="Santos C.S."/>
            <person name="Veras A.O."/>
            <person name="Guimaraes L.C."/>
            <person name="Abreu V."/>
            <person name="Pereira F.L."/>
            <person name="Soares S.C."/>
            <person name="Dorella F.A."/>
            <person name="Carvalho A.F."/>
            <person name="Leal C.G."/>
            <person name="Figueiredo H.C."/>
            <person name="Ramos J.N."/>
            <person name="Vieira V."/>
            <person name="Farfour E."/>
            <person name="Guiso N."/>
            <person name="Hirata R.Jr."/>
            <person name="Ramos R.T."/>
            <person name="Azevedo V."/>
            <person name="Silva A."/>
        </authorList>
    </citation>
    <scope>NUCLEOTIDE SEQUENCE</scope>
    <source>
        <strain evidence="1">1941</strain>
    </source>
</reference>